<comment type="caution">
    <text evidence="3">The sequence shown here is derived from an EMBL/GenBank/DDBJ whole genome shotgun (WGS) entry which is preliminary data.</text>
</comment>
<dbReference type="Proteomes" id="UP000295302">
    <property type="component" value="Unassembled WGS sequence"/>
</dbReference>
<dbReference type="OrthoDB" id="26872at2"/>
<dbReference type="Pfam" id="PF03713">
    <property type="entry name" value="DUF305"/>
    <property type="match status" value="1"/>
</dbReference>
<dbReference type="Gene3D" id="1.20.1260.10">
    <property type="match status" value="1"/>
</dbReference>
<protein>
    <submittedName>
        <fullName evidence="3">DUF305 domain-containing protein</fullName>
    </submittedName>
</protein>
<gene>
    <name evidence="3" type="ORF">E1286_00370</name>
</gene>
<dbReference type="PANTHER" id="PTHR36933">
    <property type="entry name" value="SLL0788 PROTEIN"/>
    <property type="match status" value="1"/>
</dbReference>
<sequence length="278" mass="30627">MGRTPPFLVLARPDASRRAGDGPECPAGDRHNGYADTNEDVMTCAISCPIPDTPDFVQARWKRAPLMISLRLFVPSLLIATAALTGCTADGSSATVVQPGRPGETGKVVPLDQVEEPETGYTDADVRFMQGMIRHHAQALQMTDLVAGRTESAGLPRLAKRIEISQRDEIDLMVRWLGERMEQVPSVDSPHGHGHGGELMPGMLTEAQLTELRGAKGEQFDRLFYQYMIQHHTGALQMVERLYAEQGGMEPEIDQFATHVDSDQRIEIVRMQQLLAGL</sequence>
<keyword evidence="4" id="KW-1185">Reference proteome</keyword>
<evidence type="ECO:0000313" key="4">
    <source>
        <dbReference type="Proteomes" id="UP000295302"/>
    </source>
</evidence>
<accession>A0A4R4ZFR4</accession>
<reference evidence="3 4" key="1">
    <citation type="submission" date="2019-03" db="EMBL/GenBank/DDBJ databases">
        <title>Draft genome sequences of novel Actinobacteria.</title>
        <authorList>
            <person name="Sahin N."/>
            <person name="Ay H."/>
            <person name="Saygin H."/>
        </authorList>
    </citation>
    <scope>NUCLEOTIDE SEQUENCE [LARGE SCALE GENOMIC DNA]</scope>
    <source>
        <strain evidence="3 4">CH32</strain>
    </source>
</reference>
<feature type="region of interest" description="Disordered" evidence="1">
    <location>
        <begin position="1"/>
        <end position="34"/>
    </location>
</feature>
<evidence type="ECO:0000256" key="1">
    <source>
        <dbReference type="SAM" id="MobiDB-lite"/>
    </source>
</evidence>
<dbReference type="EMBL" id="SMKQ01000001">
    <property type="protein sequence ID" value="TDD57215.1"/>
    <property type="molecule type" value="Genomic_DNA"/>
</dbReference>
<proteinExistence type="predicted"/>
<dbReference type="PANTHER" id="PTHR36933:SF1">
    <property type="entry name" value="SLL0788 PROTEIN"/>
    <property type="match status" value="1"/>
</dbReference>
<dbReference type="InterPro" id="IPR012347">
    <property type="entry name" value="Ferritin-like"/>
</dbReference>
<feature type="domain" description="DUF305" evidence="2">
    <location>
        <begin position="125"/>
        <end position="275"/>
    </location>
</feature>
<name>A0A4R4ZFR4_9ACTN</name>
<evidence type="ECO:0000259" key="2">
    <source>
        <dbReference type="Pfam" id="PF03713"/>
    </source>
</evidence>
<feature type="compositionally biased region" description="Basic and acidic residues" evidence="1">
    <location>
        <begin position="14"/>
        <end position="33"/>
    </location>
</feature>
<evidence type="ECO:0000313" key="3">
    <source>
        <dbReference type="EMBL" id="TDD57215.1"/>
    </source>
</evidence>
<organism evidence="3 4">
    <name type="scientific">Nonomuraea terrae</name>
    <dbReference type="NCBI Taxonomy" id="2530383"/>
    <lineage>
        <taxon>Bacteria</taxon>
        <taxon>Bacillati</taxon>
        <taxon>Actinomycetota</taxon>
        <taxon>Actinomycetes</taxon>
        <taxon>Streptosporangiales</taxon>
        <taxon>Streptosporangiaceae</taxon>
        <taxon>Nonomuraea</taxon>
    </lineage>
</organism>
<dbReference type="AlphaFoldDB" id="A0A4R4ZFR4"/>
<dbReference type="InterPro" id="IPR005183">
    <property type="entry name" value="DUF305_CopM-like"/>
</dbReference>